<sequence>MSDISDVFGQEKTKKPVNVISIIVERPRQAGQDLKLPTRYQHNFYDRAKFFETIIPDIIDNYHSRGLLEHKSHTTFLLPGGSGIGKSRAAFELQRLVSHAEELKIDLEIGTDTFRTALQNSCYLYVNLKNECDYVDDIDEHHGADVRLGTRLTVAAGLGSLALDGMRKYPLDLFTAENVIQEILARRINTSGRTLEAIIIHIDEYQAYIRKAQNEGERTWEQACEHFKEMLMAIGNVMSISRCKGKEFFIIPICTGLSTINMESYYAFQMIMLSRLSHDSAIRMFCDKYEKSNLCIAVQEQHHFRIALSDTGYIPGFLDFLLDPVSLSLNYDWGNRLFQTVTLKYFSDNSSHWGYREDVHAIISLGLTRKDITREFILPSGKTIREIERVGLLYLDAVHDLERLVVVMMPFVLLKSLNLMLEEPVIPDHLLLIPTKDRSWSWKDFETLVGHLQKAMINALINVRNTILAVVEDRISKLQKQGEAENASEDSLKTHYLKLNIAAEEVLLEKAKVTTLSHVFRGAKGSASVLERQVRLQPMTVFEEATKSLVLKDDILSLNSSVLCEDKEHHELDKGIFKCAVGNAALDYRWVMESNEGKPLAVFLQVKQHSELCTTEASFNHTELGEWYNAIDRSTCDHNKDHDVVIVIITNGRYIKPDGEQDDQDGIPDMPKLLLIDKSCIEQYLSPTFAHRAIVIAD</sequence>
<evidence type="ECO:0000313" key="1">
    <source>
        <dbReference type="EMBL" id="KAF9979887.1"/>
    </source>
</evidence>
<dbReference type="AlphaFoldDB" id="A0A9P6M8J6"/>
<gene>
    <name evidence="1" type="ORF">BGZ65_005864</name>
</gene>
<dbReference type="OrthoDB" id="2430828at2759"/>
<organism evidence="1 2">
    <name type="scientific">Modicella reniformis</name>
    <dbReference type="NCBI Taxonomy" id="1440133"/>
    <lineage>
        <taxon>Eukaryota</taxon>
        <taxon>Fungi</taxon>
        <taxon>Fungi incertae sedis</taxon>
        <taxon>Mucoromycota</taxon>
        <taxon>Mortierellomycotina</taxon>
        <taxon>Mortierellomycetes</taxon>
        <taxon>Mortierellales</taxon>
        <taxon>Mortierellaceae</taxon>
        <taxon>Modicella</taxon>
    </lineage>
</organism>
<comment type="caution">
    <text evidence="1">The sequence shown here is derived from an EMBL/GenBank/DDBJ whole genome shotgun (WGS) entry which is preliminary data.</text>
</comment>
<dbReference type="EMBL" id="JAAAHW010003950">
    <property type="protein sequence ID" value="KAF9979887.1"/>
    <property type="molecule type" value="Genomic_DNA"/>
</dbReference>
<dbReference type="Proteomes" id="UP000749646">
    <property type="component" value="Unassembled WGS sequence"/>
</dbReference>
<protein>
    <submittedName>
        <fullName evidence="1">Uncharacterized protein</fullName>
    </submittedName>
</protein>
<reference evidence="1" key="1">
    <citation type="journal article" date="2020" name="Fungal Divers.">
        <title>Resolving the Mortierellaceae phylogeny through synthesis of multi-gene phylogenetics and phylogenomics.</title>
        <authorList>
            <person name="Vandepol N."/>
            <person name="Liber J."/>
            <person name="Desiro A."/>
            <person name="Na H."/>
            <person name="Kennedy M."/>
            <person name="Barry K."/>
            <person name="Grigoriev I.V."/>
            <person name="Miller A.N."/>
            <person name="O'Donnell K."/>
            <person name="Stajich J.E."/>
            <person name="Bonito G."/>
        </authorList>
    </citation>
    <scope>NUCLEOTIDE SEQUENCE</scope>
    <source>
        <strain evidence="1">MES-2147</strain>
    </source>
</reference>
<name>A0A9P6M8J6_9FUNG</name>
<proteinExistence type="predicted"/>
<evidence type="ECO:0000313" key="2">
    <source>
        <dbReference type="Proteomes" id="UP000749646"/>
    </source>
</evidence>
<accession>A0A9P6M8J6</accession>
<keyword evidence="2" id="KW-1185">Reference proteome</keyword>